<keyword evidence="1" id="KW-0479">Metal-binding</keyword>
<accession>A0ABR4ETV8</accession>
<feature type="domain" description="Copper amine oxidase catalytic" evidence="2">
    <location>
        <begin position="4"/>
        <end position="267"/>
    </location>
</feature>
<evidence type="ECO:0000313" key="3">
    <source>
        <dbReference type="EMBL" id="KAL2285864.1"/>
    </source>
</evidence>
<dbReference type="SUPFAM" id="SSF49998">
    <property type="entry name" value="Amine oxidase catalytic domain"/>
    <property type="match status" value="1"/>
</dbReference>
<dbReference type="InterPro" id="IPR015798">
    <property type="entry name" value="Cu_amine_oxidase_C"/>
</dbReference>
<dbReference type="PANTHER" id="PTHR10638:SF20">
    <property type="entry name" value="AMINE OXIDASE"/>
    <property type="match status" value="1"/>
</dbReference>
<comment type="caution">
    <text evidence="3">The sequence shown here is derived from an EMBL/GenBank/DDBJ whole genome shotgun (WGS) entry which is preliminary data.</text>
</comment>
<comment type="PTM">
    <text evidence="1">Topaquinone (TPQ) is generated by copper-dependent autoxidation of a specific tyrosyl residue.</text>
</comment>
<dbReference type="EC" id="1.4.3.-" evidence="1"/>
<gene>
    <name evidence="3" type="ORF">FJTKL_07565</name>
</gene>
<evidence type="ECO:0000313" key="4">
    <source>
        <dbReference type="Proteomes" id="UP001600888"/>
    </source>
</evidence>
<protein>
    <recommendedName>
        <fullName evidence="1">Amine oxidase</fullName>
        <ecNumber evidence="1">1.4.3.-</ecNumber>
    </recommendedName>
</protein>
<dbReference type="Gene3D" id="2.70.98.20">
    <property type="entry name" value="Copper amine oxidase, catalytic domain"/>
    <property type="match status" value="1"/>
</dbReference>
<dbReference type="Proteomes" id="UP001600888">
    <property type="component" value="Unassembled WGS sequence"/>
</dbReference>
<organism evidence="3 4">
    <name type="scientific">Diaporthe vaccinii</name>
    <dbReference type="NCBI Taxonomy" id="105482"/>
    <lineage>
        <taxon>Eukaryota</taxon>
        <taxon>Fungi</taxon>
        <taxon>Dikarya</taxon>
        <taxon>Ascomycota</taxon>
        <taxon>Pezizomycotina</taxon>
        <taxon>Sordariomycetes</taxon>
        <taxon>Sordariomycetidae</taxon>
        <taxon>Diaporthales</taxon>
        <taxon>Diaporthaceae</taxon>
        <taxon>Diaporthe</taxon>
        <taxon>Diaporthe eres species complex</taxon>
    </lineage>
</organism>
<comment type="cofactor">
    <cofactor evidence="1">
        <name>Cu cation</name>
        <dbReference type="ChEBI" id="CHEBI:23378"/>
    </cofactor>
    <text evidence="1">Contains 1 topaquinone per subunit.</text>
</comment>
<reference evidence="3 4" key="1">
    <citation type="submission" date="2024-03" db="EMBL/GenBank/DDBJ databases">
        <title>A high-quality draft genome sequence of Diaporthe vaccinii, a causative agent of upright dieback and viscid rot disease in cranberry plants.</title>
        <authorList>
            <person name="Sarrasin M."/>
            <person name="Lang B.F."/>
            <person name="Burger G."/>
        </authorList>
    </citation>
    <scope>NUCLEOTIDE SEQUENCE [LARGE SCALE GENOMIC DNA]</scope>
    <source>
        <strain evidence="3 4">IS7</strain>
    </source>
</reference>
<sequence length="331" mass="36510">MNKDSPIQRHSGPGFTSITKNIAFKLRSVATVGNYDYQTTYEFRMDGSINVAVRASGYIQSGASAKNEDYGFNIHDDLSGSMHDHVLTFKADFDILGEKNSLQKVEFVPTTETYVWNDGKPRNTMKAKKSSIATEDDAKINWTPRQRNVRHRYRIMPAAGVASLTIQNSSLAQNSVNHADHHFYVTKQKDTEARASNPYNLLDPADPVVNFAKVFNGESLDQQDVVVWFNLGMHHMPHTGDLPNTLFSTAHSAITIEPFNYLPGDPSRATTQQVRINSIPGGGNGSVTSFGAKPVTCSVDSTQLNPKVQVLNGTLAVHKLPYDGTRPNRIG</sequence>
<evidence type="ECO:0000256" key="1">
    <source>
        <dbReference type="RuleBase" id="RU000672"/>
    </source>
</evidence>
<proteinExistence type="inferred from homology"/>
<keyword evidence="1" id="KW-0560">Oxidoreductase</keyword>
<evidence type="ECO:0000259" key="2">
    <source>
        <dbReference type="Pfam" id="PF01179"/>
    </source>
</evidence>
<dbReference type="InterPro" id="IPR036460">
    <property type="entry name" value="Cu_amine_oxidase_C_sf"/>
</dbReference>
<keyword evidence="4" id="KW-1185">Reference proteome</keyword>
<keyword evidence="1" id="KW-0801">TPQ</keyword>
<dbReference type="PANTHER" id="PTHR10638">
    <property type="entry name" value="COPPER AMINE OXIDASE"/>
    <property type="match status" value="1"/>
</dbReference>
<dbReference type="EMBL" id="JBAWTH010000028">
    <property type="protein sequence ID" value="KAL2285864.1"/>
    <property type="molecule type" value="Genomic_DNA"/>
</dbReference>
<comment type="similarity">
    <text evidence="1">Belongs to the copper/topaquinone oxidase family.</text>
</comment>
<dbReference type="InterPro" id="IPR000269">
    <property type="entry name" value="Cu_amine_oxidase"/>
</dbReference>
<dbReference type="Pfam" id="PF01179">
    <property type="entry name" value="Cu_amine_oxid"/>
    <property type="match status" value="1"/>
</dbReference>
<keyword evidence="1" id="KW-0186">Copper</keyword>
<name>A0ABR4ETV8_9PEZI</name>